<dbReference type="NCBIfam" id="NF047637">
    <property type="entry name" value="lipo_CC0125"/>
    <property type="match status" value="1"/>
</dbReference>
<evidence type="ECO:0000313" key="2">
    <source>
        <dbReference type="EMBL" id="ALH94853.1"/>
    </source>
</evidence>
<reference evidence="2 3" key="1">
    <citation type="journal article" date="2015" name="Int. J. Syst. Evol. Microbiol.">
        <title>Acinetobacter equi sp. nov. isolated from horse faeces.</title>
        <authorList>
            <person name="Poppel M.T."/>
            <person name="Skiebe E."/>
            <person name="Laue M."/>
            <person name="Bergmann H."/>
            <person name="Ebersberger I."/>
            <person name="Garn T."/>
            <person name="Fruth A."/>
            <person name="Baumgardt S."/>
            <person name="Busse H.J."/>
            <person name="Wilharm G."/>
        </authorList>
    </citation>
    <scope>NUCLEOTIDE SEQUENCE [LARGE SCALE GENOMIC DNA]</scope>
    <source>
        <strain evidence="2 3">114</strain>
    </source>
</reference>
<dbReference type="PROSITE" id="PS51257">
    <property type="entry name" value="PROKAR_LIPOPROTEIN"/>
    <property type="match status" value="1"/>
</dbReference>
<dbReference type="EMBL" id="CP012808">
    <property type="protein sequence ID" value="ALH94853.1"/>
    <property type="molecule type" value="Genomic_DNA"/>
</dbReference>
<protein>
    <recommendedName>
        <fullName evidence="4">Lipoprotein</fullName>
    </recommendedName>
</protein>
<name>A0A0N9VN91_9GAMM</name>
<organism evidence="2 3">
    <name type="scientific">Acinetobacter equi</name>
    <dbReference type="NCBI Taxonomy" id="1324350"/>
    <lineage>
        <taxon>Bacteria</taxon>
        <taxon>Pseudomonadati</taxon>
        <taxon>Pseudomonadota</taxon>
        <taxon>Gammaproteobacteria</taxon>
        <taxon>Moraxellales</taxon>
        <taxon>Moraxellaceae</taxon>
        <taxon>Acinetobacter</taxon>
    </lineage>
</organism>
<feature type="compositionally biased region" description="Pro residues" evidence="1">
    <location>
        <begin position="175"/>
        <end position="185"/>
    </location>
</feature>
<gene>
    <name evidence="2" type="ORF">AOY20_04510</name>
</gene>
<dbReference type="AlphaFoldDB" id="A0A0N9VN91"/>
<sequence length="185" mass="20572">MKKKIIGLLIGSSLILGGCTTISQPLTYNQLGQFTSIPLNNNIYRIGFQTNMNMTYGSAEEIALLKAAQTTVQNGFQYFKVMNDPSNTVQQPARQAVIYPAPVYYPPNFYHRYPGYWSDPFYNMPQVVNVEPAQVAYTIECFKDEKSAPKDAFDASLILKSLGSKYGLSPTGEVLPPPVNEPSKK</sequence>
<dbReference type="RefSeq" id="WP_054580752.1">
    <property type="nucleotide sequence ID" value="NZ_CP012808.1"/>
</dbReference>
<accession>A0A0N9VN91</accession>
<dbReference type="STRING" id="1324350.AOY20_04510"/>
<proteinExistence type="predicted"/>
<dbReference type="Proteomes" id="UP000064939">
    <property type="component" value="Chromosome"/>
</dbReference>
<dbReference type="KEGG" id="aei:AOY20_04510"/>
<evidence type="ECO:0000313" key="3">
    <source>
        <dbReference type="Proteomes" id="UP000064939"/>
    </source>
</evidence>
<keyword evidence="3" id="KW-1185">Reference proteome</keyword>
<dbReference type="OrthoDB" id="6712352at2"/>
<evidence type="ECO:0000256" key="1">
    <source>
        <dbReference type="SAM" id="MobiDB-lite"/>
    </source>
</evidence>
<feature type="region of interest" description="Disordered" evidence="1">
    <location>
        <begin position="164"/>
        <end position="185"/>
    </location>
</feature>
<evidence type="ECO:0008006" key="4">
    <source>
        <dbReference type="Google" id="ProtNLM"/>
    </source>
</evidence>